<accession>A0ACC2UHI8</accession>
<sequence length="200" mass="22011">MNHFIFTAVLTACLGIGGYQPGPATFGPSPEGPGQTYYKEPAQQNSKTVDPGPLWYHPLQFATHSCKGLQMADTIYPIVTAFTGFQFANLLPYLVLYQEREDISIKFPATAPSEGHNKLPSGGKESTSIGLVSLMSTIVTNQNPTPEENLGHRVAPRIFLLNRRVPLPFSNIQPMNTLPVPVPFCCPKIWASHLFEFPII</sequence>
<reference evidence="1" key="1">
    <citation type="submission" date="2022-04" db="EMBL/GenBank/DDBJ databases">
        <title>Genome of the entomopathogenic fungus Entomophthora muscae.</title>
        <authorList>
            <person name="Elya C."/>
            <person name="Lovett B.R."/>
            <person name="Lee E."/>
            <person name="Macias A.M."/>
            <person name="Hajek A.E."/>
            <person name="De Bivort B.L."/>
            <person name="Kasson M.T."/>
            <person name="De Fine Licht H.H."/>
            <person name="Stajich J.E."/>
        </authorList>
    </citation>
    <scope>NUCLEOTIDE SEQUENCE</scope>
    <source>
        <strain evidence="1">Berkeley</strain>
    </source>
</reference>
<protein>
    <submittedName>
        <fullName evidence="1">Uncharacterized protein</fullName>
    </submittedName>
</protein>
<dbReference type="Proteomes" id="UP001165960">
    <property type="component" value="Unassembled WGS sequence"/>
</dbReference>
<keyword evidence="2" id="KW-1185">Reference proteome</keyword>
<organism evidence="1 2">
    <name type="scientific">Entomophthora muscae</name>
    <dbReference type="NCBI Taxonomy" id="34485"/>
    <lineage>
        <taxon>Eukaryota</taxon>
        <taxon>Fungi</taxon>
        <taxon>Fungi incertae sedis</taxon>
        <taxon>Zoopagomycota</taxon>
        <taxon>Entomophthoromycotina</taxon>
        <taxon>Entomophthoromycetes</taxon>
        <taxon>Entomophthorales</taxon>
        <taxon>Entomophthoraceae</taxon>
        <taxon>Entomophthora</taxon>
    </lineage>
</organism>
<evidence type="ECO:0000313" key="2">
    <source>
        <dbReference type="Proteomes" id="UP001165960"/>
    </source>
</evidence>
<name>A0ACC2UHI8_9FUNG</name>
<comment type="caution">
    <text evidence="1">The sequence shown here is derived from an EMBL/GenBank/DDBJ whole genome shotgun (WGS) entry which is preliminary data.</text>
</comment>
<evidence type="ECO:0000313" key="1">
    <source>
        <dbReference type="EMBL" id="KAJ9086279.1"/>
    </source>
</evidence>
<gene>
    <name evidence="1" type="ORF">DSO57_1005843</name>
</gene>
<dbReference type="EMBL" id="QTSX02000726">
    <property type="protein sequence ID" value="KAJ9086279.1"/>
    <property type="molecule type" value="Genomic_DNA"/>
</dbReference>
<proteinExistence type="predicted"/>